<name>A0A919XPH0_9BACL</name>
<proteinExistence type="predicted"/>
<reference evidence="12" key="1">
    <citation type="submission" date="2021-03" db="EMBL/GenBank/DDBJ databases">
        <title>Antimicrobial resistance genes in bacteria isolated from Japanese honey, and their potential for conferring macrolide and lincosamide resistance in the American foulbrood pathogen Paenibacillus larvae.</title>
        <authorList>
            <person name="Okamoto M."/>
            <person name="Kumagai M."/>
            <person name="Kanamori H."/>
            <person name="Takamatsu D."/>
        </authorList>
    </citation>
    <scope>NUCLEOTIDE SEQUENCE</scope>
    <source>
        <strain evidence="12">J2TS6</strain>
    </source>
</reference>
<dbReference type="SMART" id="SM00388">
    <property type="entry name" value="HisKA"/>
    <property type="match status" value="1"/>
</dbReference>
<keyword evidence="7" id="KW-0067">ATP-binding</keyword>
<organism evidence="12 13">
    <name type="scientific">Paenibacillus albilobatus</name>
    <dbReference type="NCBI Taxonomy" id="2716884"/>
    <lineage>
        <taxon>Bacteria</taxon>
        <taxon>Bacillati</taxon>
        <taxon>Bacillota</taxon>
        <taxon>Bacilli</taxon>
        <taxon>Bacillales</taxon>
        <taxon>Paenibacillaceae</taxon>
        <taxon>Paenibacillus</taxon>
    </lineage>
</organism>
<dbReference type="PANTHER" id="PTHR43065:SF46">
    <property type="entry name" value="C4-DICARBOXYLATE TRANSPORT SENSOR PROTEIN DCTB"/>
    <property type="match status" value="1"/>
</dbReference>
<evidence type="ECO:0000256" key="8">
    <source>
        <dbReference type="ARBA" id="ARBA00023012"/>
    </source>
</evidence>
<dbReference type="InterPro" id="IPR003594">
    <property type="entry name" value="HATPase_dom"/>
</dbReference>
<dbReference type="EC" id="2.7.13.3" evidence="2"/>
<dbReference type="Pfam" id="PF02518">
    <property type="entry name" value="HATPase_c"/>
    <property type="match status" value="1"/>
</dbReference>
<keyword evidence="3" id="KW-0597">Phosphoprotein</keyword>
<dbReference type="Gene3D" id="3.30.565.10">
    <property type="entry name" value="Histidine kinase-like ATPase, C-terminal domain"/>
    <property type="match status" value="1"/>
</dbReference>
<dbReference type="InterPro" id="IPR005467">
    <property type="entry name" value="His_kinase_dom"/>
</dbReference>
<dbReference type="InterPro" id="IPR036097">
    <property type="entry name" value="HisK_dim/P_sf"/>
</dbReference>
<keyword evidence="9" id="KW-1133">Transmembrane helix</keyword>
<evidence type="ECO:0000256" key="9">
    <source>
        <dbReference type="SAM" id="Phobius"/>
    </source>
</evidence>
<evidence type="ECO:0000256" key="7">
    <source>
        <dbReference type="ARBA" id="ARBA00022840"/>
    </source>
</evidence>
<sequence>MKNSIIKALLIPILAIPVLFGCLPHSVLAASAAEAEVVQWGWEFKWSMPATAQENEGGGWQRLDSLRKLPDRRLEVNEAWYRTIVPDLPSEASALLLKKVYGERIAVYLDERKVYEQSRGYMYDVSKILLPLSPDDEGKTLRVQIVSEKERDRIGIGGEVLAGDYPTLLKQYVKSNLDDLILGSSMVFLGVMMLIPALFMRKSHLASWLALTAVLTSTGILILTYSPLLYGLFNRYGQWFLVMFDAALLTLLPSTTFFFEKTVGAGYRQLIRHFRKFQVFYSAFCLILLTINVSLHDRIIGIYDLFSVKMLGYLIIAQVLLLIASSVYYAVKGNRNALIFTLGFAVFGLTVLVEMTCYLASGGKYELFWWKWGVLGFAVALIAALGHQFAENHKQILVYSKELERFNTELQRSEKMEIISELAASVAHEVRNPLQVTRGFLQLLQKKSASKEREYLELALEELDRASGIITDFLTFAKPEIEQVQLLDLAEEFRHIEGILNPLANFNGSKITSDIPPGLYVQGNSSKFKQAFINIVKNSIEALREEGQIHIWAYARDGEIAIHILDNGEGMEPAEMARLGEPYFSNKTKGTGLGLMVTFRIIEAMQGRIEFMSEKGLGTEAVVRFPEPSSETGPT</sequence>
<keyword evidence="10" id="KW-0732">Signal</keyword>
<dbReference type="SUPFAM" id="SSF47384">
    <property type="entry name" value="Homodimeric domain of signal transducing histidine kinase"/>
    <property type="match status" value="1"/>
</dbReference>
<dbReference type="SMART" id="SM00387">
    <property type="entry name" value="HATPase_c"/>
    <property type="match status" value="1"/>
</dbReference>
<evidence type="ECO:0000256" key="3">
    <source>
        <dbReference type="ARBA" id="ARBA00022553"/>
    </source>
</evidence>
<evidence type="ECO:0000256" key="6">
    <source>
        <dbReference type="ARBA" id="ARBA00022777"/>
    </source>
</evidence>
<keyword evidence="5" id="KW-0547">Nucleotide-binding</keyword>
<feature type="transmembrane region" description="Helical" evidence="9">
    <location>
        <begin position="310"/>
        <end position="331"/>
    </location>
</feature>
<dbReference type="Pfam" id="PF00512">
    <property type="entry name" value="HisKA"/>
    <property type="match status" value="1"/>
</dbReference>
<dbReference type="CDD" id="cd00082">
    <property type="entry name" value="HisKA"/>
    <property type="match status" value="1"/>
</dbReference>
<evidence type="ECO:0000256" key="4">
    <source>
        <dbReference type="ARBA" id="ARBA00022679"/>
    </source>
</evidence>
<feature type="transmembrane region" description="Helical" evidence="9">
    <location>
        <begin position="206"/>
        <end position="233"/>
    </location>
</feature>
<keyword evidence="9" id="KW-0812">Transmembrane</keyword>
<gene>
    <name evidence="12" type="ORF">J2TS6_50140</name>
</gene>
<dbReference type="PROSITE" id="PS50109">
    <property type="entry name" value="HIS_KIN"/>
    <property type="match status" value="1"/>
</dbReference>
<keyword evidence="8" id="KW-0902">Two-component regulatory system</keyword>
<evidence type="ECO:0000256" key="5">
    <source>
        <dbReference type="ARBA" id="ARBA00022741"/>
    </source>
</evidence>
<keyword evidence="9" id="KW-0472">Membrane</keyword>
<evidence type="ECO:0000256" key="10">
    <source>
        <dbReference type="SAM" id="SignalP"/>
    </source>
</evidence>
<dbReference type="AlphaFoldDB" id="A0A919XPH0"/>
<feature type="transmembrane region" description="Helical" evidence="9">
    <location>
        <begin position="338"/>
        <end position="361"/>
    </location>
</feature>
<keyword evidence="6" id="KW-0418">Kinase</keyword>
<dbReference type="InterPro" id="IPR003661">
    <property type="entry name" value="HisK_dim/P_dom"/>
</dbReference>
<keyword evidence="13" id="KW-1185">Reference proteome</keyword>
<dbReference type="SUPFAM" id="SSF55874">
    <property type="entry name" value="ATPase domain of HSP90 chaperone/DNA topoisomerase II/histidine kinase"/>
    <property type="match status" value="1"/>
</dbReference>
<dbReference type="RefSeq" id="WP_160043760.1">
    <property type="nucleotide sequence ID" value="NZ_BORQ01000007.1"/>
</dbReference>
<feature type="domain" description="Histidine kinase" evidence="11">
    <location>
        <begin position="425"/>
        <end position="629"/>
    </location>
</feature>
<keyword evidence="4" id="KW-0808">Transferase</keyword>
<evidence type="ECO:0000313" key="13">
    <source>
        <dbReference type="Proteomes" id="UP000679779"/>
    </source>
</evidence>
<dbReference type="GO" id="GO:0000155">
    <property type="term" value="F:phosphorelay sensor kinase activity"/>
    <property type="evidence" value="ECO:0007669"/>
    <property type="project" value="InterPro"/>
</dbReference>
<feature type="transmembrane region" description="Helical" evidence="9">
    <location>
        <begin position="239"/>
        <end position="259"/>
    </location>
</feature>
<dbReference type="EMBL" id="BORQ01000007">
    <property type="protein sequence ID" value="GIO33873.1"/>
    <property type="molecule type" value="Genomic_DNA"/>
</dbReference>
<dbReference type="Proteomes" id="UP000679779">
    <property type="component" value="Unassembled WGS sequence"/>
</dbReference>
<dbReference type="InterPro" id="IPR036890">
    <property type="entry name" value="HATPase_C_sf"/>
</dbReference>
<dbReference type="PRINTS" id="PR00344">
    <property type="entry name" value="BCTRLSENSOR"/>
</dbReference>
<protein>
    <recommendedName>
        <fullName evidence="2">histidine kinase</fullName>
        <ecNumber evidence="2">2.7.13.3</ecNumber>
    </recommendedName>
</protein>
<feature type="transmembrane region" description="Helical" evidence="9">
    <location>
        <begin position="279"/>
        <end position="295"/>
    </location>
</feature>
<dbReference type="PANTHER" id="PTHR43065">
    <property type="entry name" value="SENSOR HISTIDINE KINASE"/>
    <property type="match status" value="1"/>
</dbReference>
<dbReference type="GO" id="GO:0005524">
    <property type="term" value="F:ATP binding"/>
    <property type="evidence" value="ECO:0007669"/>
    <property type="project" value="UniProtKB-KW"/>
</dbReference>
<dbReference type="InterPro" id="IPR004358">
    <property type="entry name" value="Sig_transdc_His_kin-like_C"/>
</dbReference>
<evidence type="ECO:0000313" key="12">
    <source>
        <dbReference type="EMBL" id="GIO33873.1"/>
    </source>
</evidence>
<evidence type="ECO:0000256" key="1">
    <source>
        <dbReference type="ARBA" id="ARBA00000085"/>
    </source>
</evidence>
<comment type="catalytic activity">
    <reaction evidence="1">
        <text>ATP + protein L-histidine = ADP + protein N-phospho-L-histidine.</text>
        <dbReference type="EC" id="2.7.13.3"/>
    </reaction>
</comment>
<feature type="signal peptide" evidence="10">
    <location>
        <begin position="1"/>
        <end position="29"/>
    </location>
</feature>
<feature type="transmembrane region" description="Helical" evidence="9">
    <location>
        <begin position="367"/>
        <end position="386"/>
    </location>
</feature>
<evidence type="ECO:0000256" key="2">
    <source>
        <dbReference type="ARBA" id="ARBA00012438"/>
    </source>
</evidence>
<feature type="transmembrane region" description="Helical" evidence="9">
    <location>
        <begin position="180"/>
        <end position="199"/>
    </location>
</feature>
<comment type="caution">
    <text evidence="12">The sequence shown here is derived from an EMBL/GenBank/DDBJ whole genome shotgun (WGS) entry which is preliminary data.</text>
</comment>
<dbReference type="Gene3D" id="1.10.287.130">
    <property type="match status" value="1"/>
</dbReference>
<accession>A0A919XPH0</accession>
<feature type="chain" id="PRO_5038941792" description="histidine kinase" evidence="10">
    <location>
        <begin position="30"/>
        <end position="635"/>
    </location>
</feature>
<dbReference type="PROSITE" id="PS51257">
    <property type="entry name" value="PROKAR_LIPOPROTEIN"/>
    <property type="match status" value="1"/>
</dbReference>
<evidence type="ECO:0000259" key="11">
    <source>
        <dbReference type="PROSITE" id="PS50109"/>
    </source>
</evidence>